<dbReference type="EMBL" id="BNDW01000035">
    <property type="protein sequence ID" value="GHI23302.1"/>
    <property type="molecule type" value="Genomic_DNA"/>
</dbReference>
<evidence type="ECO:0008006" key="4">
    <source>
        <dbReference type="Google" id="ProtNLM"/>
    </source>
</evidence>
<accession>A0ABQ3PE48</accession>
<organism evidence="2 3">
    <name type="scientific">Streptomyces hydrogenans</name>
    <dbReference type="NCBI Taxonomy" id="1873719"/>
    <lineage>
        <taxon>Bacteria</taxon>
        <taxon>Bacillati</taxon>
        <taxon>Actinomycetota</taxon>
        <taxon>Actinomycetes</taxon>
        <taxon>Kitasatosporales</taxon>
        <taxon>Streptomycetaceae</taxon>
        <taxon>Streptomyces</taxon>
    </lineage>
</organism>
<keyword evidence="3" id="KW-1185">Reference proteome</keyword>
<gene>
    <name evidence="2" type="ORF">Shyd_46730</name>
</gene>
<feature type="transmembrane region" description="Helical" evidence="1">
    <location>
        <begin position="677"/>
        <end position="697"/>
    </location>
</feature>
<keyword evidence="1" id="KW-1133">Transmembrane helix</keyword>
<sequence>MSPFLLGLRLLWGSGRRGRIRFLLMSLGAAVGVACLAAVMTIPTIISAHDARTQARELLPAKHSNVLFYELLDPYGSQPFQRTFLARTAPGTTPLPPGIDRLPAAGEAIVSPKLRRIMATDPGARGLVPGEVIGMIAPEGLGGPDDLYAYIGTTADRIPEALPLGSFGNAHPWHPVLEPSTLDILRFTLACVVLLPLVIFLSVCARLSGESRARRLAALRLVGLSIKGTVRVNAGETVAAASFGAVLGLAGYLAVNEVVSRTGLPGLRWYPADGRPEWSTVAVCLVGCPALAWVVGLFSARRAALSPISVRRTAERTPPRRFGALLLVPGLGVIGGYCAMSVMGKDPSGGSASSTLVPCAVLLTGAGLVFGLPPVTAWLARRIAKVSTSLPLTLAMRRTEVDPGSSLRVVTGLVLLVFGASLTQGVLIELDQVSRRTAPVQEYRIDLKNVSPAQRATLTRVPGVRNHVVSYESWTDFDGETKPTVTAIVATCAQLKALTERAAGCLDGRIQQLRDVQAPYWEDPEPGGRFPFELESGRKTALAVPPDRVDIRPYDISIASSGSLLVPPSLAPRGLAARSGSLTLVSGADAETVRKVLDGIGAVVPTAPVEPVGIAVEALAQLAVVRGLLGTGMVLGLVVGVAAFVVSVADRGLERRGQVAALGLLGARAGTLRGVQVVQVVVPLGVGLGGAVVAGWLAEASYLITGGGAVHWDWEGLPVLVGSAVGVLVVAGVASVPMVRRHVDPEHIRRD</sequence>
<feature type="transmembrane region" description="Helical" evidence="1">
    <location>
        <begin position="717"/>
        <end position="739"/>
    </location>
</feature>
<feature type="transmembrane region" description="Helical" evidence="1">
    <location>
        <begin position="237"/>
        <end position="255"/>
    </location>
</feature>
<feature type="transmembrane region" description="Helical" evidence="1">
    <location>
        <begin position="321"/>
        <end position="343"/>
    </location>
</feature>
<feature type="transmembrane region" description="Helical" evidence="1">
    <location>
        <begin position="406"/>
        <end position="427"/>
    </location>
</feature>
<dbReference type="RefSeq" id="WP_190223264.1">
    <property type="nucleotide sequence ID" value="NZ_BNBS01000029.1"/>
</dbReference>
<feature type="transmembrane region" description="Helical" evidence="1">
    <location>
        <begin position="278"/>
        <end position="300"/>
    </location>
</feature>
<keyword evidence="1" id="KW-0812">Transmembrane</keyword>
<dbReference type="Proteomes" id="UP001052739">
    <property type="component" value="Unassembled WGS sequence"/>
</dbReference>
<evidence type="ECO:0000313" key="2">
    <source>
        <dbReference type="EMBL" id="GHI23302.1"/>
    </source>
</evidence>
<evidence type="ECO:0000313" key="3">
    <source>
        <dbReference type="Proteomes" id="UP001052739"/>
    </source>
</evidence>
<keyword evidence="1" id="KW-0472">Membrane</keyword>
<feature type="transmembrane region" description="Helical" evidence="1">
    <location>
        <begin position="355"/>
        <end position="380"/>
    </location>
</feature>
<name>A0ABQ3PE48_9ACTN</name>
<reference evidence="2" key="1">
    <citation type="submission" date="2024-05" db="EMBL/GenBank/DDBJ databases">
        <title>Whole genome shotgun sequence of Streptomyces hydrogenans NBRC 13475.</title>
        <authorList>
            <person name="Komaki H."/>
            <person name="Tamura T."/>
        </authorList>
    </citation>
    <scope>NUCLEOTIDE SEQUENCE</scope>
    <source>
        <strain evidence="2">NBRC 13475</strain>
    </source>
</reference>
<protein>
    <recommendedName>
        <fullName evidence="4">ABC transporter permease</fullName>
    </recommendedName>
</protein>
<feature type="transmembrane region" description="Helical" evidence="1">
    <location>
        <begin position="184"/>
        <end position="205"/>
    </location>
</feature>
<feature type="transmembrane region" description="Helical" evidence="1">
    <location>
        <begin position="628"/>
        <end position="649"/>
    </location>
</feature>
<feature type="transmembrane region" description="Helical" evidence="1">
    <location>
        <begin position="20"/>
        <end position="46"/>
    </location>
</feature>
<proteinExistence type="predicted"/>
<comment type="caution">
    <text evidence="2">The sequence shown here is derived from an EMBL/GenBank/DDBJ whole genome shotgun (WGS) entry which is preliminary data.</text>
</comment>
<evidence type="ECO:0000256" key="1">
    <source>
        <dbReference type="SAM" id="Phobius"/>
    </source>
</evidence>